<dbReference type="AlphaFoldDB" id="A0A4Y3KGN8"/>
<evidence type="ECO:0000259" key="2">
    <source>
        <dbReference type="Pfam" id="PF02720"/>
    </source>
</evidence>
<feature type="compositionally biased region" description="Basic and acidic residues" evidence="1">
    <location>
        <begin position="1"/>
        <end position="14"/>
    </location>
</feature>
<dbReference type="CDD" id="cd00085">
    <property type="entry name" value="HNHc"/>
    <property type="match status" value="1"/>
</dbReference>
<gene>
    <name evidence="3" type="ORF">CGE01nite_04030</name>
</gene>
<dbReference type="InterPro" id="IPR003615">
    <property type="entry name" value="HNH_nuc"/>
</dbReference>
<proteinExistence type="predicted"/>
<dbReference type="Pfam" id="PF02720">
    <property type="entry name" value="DUF222"/>
    <property type="match status" value="1"/>
</dbReference>
<feature type="region of interest" description="Disordered" evidence="1">
    <location>
        <begin position="1"/>
        <end position="88"/>
    </location>
</feature>
<sequence>MTALQERARRDVIALREPPSTDASAEPSDASRLVVDALAPGREVGSPGRAHLSGADRVPPADRPAVVTPACRPEPTASRATGRTGGRPLAHWPVHAEQFPVPGIGAAALAGRLESAVVADADDVELLGLVVGWQQLIGLAVAAQASVVRELLARGHGLWGDLPQEVAAALAWTRTAAQMMVARAGSLGDHPALDEALRSGAMDVRKVDLVLDEVAALVVGTDELPDRDSVGRATEQVVAMAAESASDLTPTQLRRTVRREVLAVDPAATRARAAQARARRCVRVDWAPDGMAWVSAFLTAPDAMVVRTVLDAATDVTDLVDDRTRDQRRADLFVALFRDIADSGVLPCGERLPTRQRTRPHIQVTVAATTLLGLDDNPAELAGHGPIPAETARLIASDGTWRRLLTDPADGTLLERSSRAYRPGAVLGAHVIARDVTCTFPGCVRPAGTSELDHIAPYRATATGGDVGPPQTTASNLHAVCKRHHDLKTQGLWKVTRDLPGGGTAWTSQLGITYVTHPQPVLATPRAWQHAPRTHHPPDDAPPPF</sequence>
<dbReference type="InterPro" id="IPR003870">
    <property type="entry name" value="DUF222"/>
</dbReference>
<evidence type="ECO:0000256" key="1">
    <source>
        <dbReference type="SAM" id="MobiDB-lite"/>
    </source>
</evidence>
<reference evidence="3 4" key="1">
    <citation type="submission" date="2019-06" db="EMBL/GenBank/DDBJ databases">
        <title>Whole genome shotgun sequence of Cellulomonas gelida NBRC 3748.</title>
        <authorList>
            <person name="Hosoyama A."/>
            <person name="Uohara A."/>
            <person name="Ohji S."/>
            <person name="Ichikawa N."/>
        </authorList>
    </citation>
    <scope>NUCLEOTIDE SEQUENCE [LARGE SCALE GENOMIC DNA]</scope>
    <source>
        <strain evidence="3 4">NBRC 3748</strain>
    </source>
</reference>
<feature type="domain" description="DUF222" evidence="2">
    <location>
        <begin position="161"/>
        <end position="435"/>
    </location>
</feature>
<dbReference type="OrthoDB" id="5140334at2"/>
<feature type="region of interest" description="Disordered" evidence="1">
    <location>
        <begin position="526"/>
        <end position="545"/>
    </location>
</feature>
<evidence type="ECO:0000313" key="4">
    <source>
        <dbReference type="Proteomes" id="UP000320461"/>
    </source>
</evidence>
<comment type="caution">
    <text evidence="3">The sequence shown here is derived from an EMBL/GenBank/DDBJ whole genome shotgun (WGS) entry which is preliminary data.</text>
</comment>
<evidence type="ECO:0000313" key="3">
    <source>
        <dbReference type="EMBL" id="GEA83152.1"/>
    </source>
</evidence>
<name>A0A4Y3KGN8_9CELL</name>
<dbReference type="EMBL" id="BJLQ01000003">
    <property type="protein sequence ID" value="GEA83152.1"/>
    <property type="molecule type" value="Genomic_DNA"/>
</dbReference>
<dbReference type="Proteomes" id="UP000320461">
    <property type="component" value="Unassembled WGS sequence"/>
</dbReference>
<accession>A0A4Y3KGN8</accession>
<organism evidence="3 4">
    <name type="scientific">Cellulomonas gelida</name>
    <dbReference type="NCBI Taxonomy" id="1712"/>
    <lineage>
        <taxon>Bacteria</taxon>
        <taxon>Bacillati</taxon>
        <taxon>Actinomycetota</taxon>
        <taxon>Actinomycetes</taxon>
        <taxon>Micrococcales</taxon>
        <taxon>Cellulomonadaceae</taxon>
        <taxon>Cellulomonas</taxon>
    </lineage>
</organism>
<keyword evidence="4" id="KW-1185">Reference proteome</keyword>
<protein>
    <recommendedName>
        <fullName evidence="2">DUF222 domain-containing protein</fullName>
    </recommendedName>
</protein>